<reference evidence="2" key="1">
    <citation type="submission" date="2022-11" db="EMBL/GenBank/DDBJ databases">
        <authorList>
            <person name="Petersen C."/>
        </authorList>
    </citation>
    <scope>NUCLEOTIDE SEQUENCE</scope>
    <source>
        <strain evidence="2">IBT 30069</strain>
    </source>
</reference>
<sequence>MKFFTLHLVLLLGTFLGPVAAYDKRGTTENMSYYYMYLLESLDGKTSSDRIVAPGCAAAMLGEEHKDKECDLKQFLKYIWYPRIGTGQFPKDASDPSSEMVSKTVYGMGDKSILDANGQPASLEVALTWRDKLDKDADQLDRFQKQQINWENKAALPKLYGTLYNAGYTDGADSKRLVRGATTFAEARTKVTQFLPNIAARYPMLEKKELSRKKPEYRLRAKMVEAAQNCVEAAYQVRLWDYESYRISQNGLKQRLDTAHPSLNSKIKTKKIDTMIITGKTFQALDADATLAANPDMTSDELVTACVAQRTRGGTDHGHWQALEAAEASVSVGQCVRVDVQL</sequence>
<keyword evidence="1" id="KW-0732">Signal</keyword>
<proteinExistence type="predicted"/>
<feature type="chain" id="PRO_5040859359" evidence="1">
    <location>
        <begin position="22"/>
        <end position="342"/>
    </location>
</feature>
<feature type="signal peptide" evidence="1">
    <location>
        <begin position="1"/>
        <end position="21"/>
    </location>
</feature>
<evidence type="ECO:0000313" key="2">
    <source>
        <dbReference type="EMBL" id="KAJ5081192.1"/>
    </source>
</evidence>
<evidence type="ECO:0000313" key="3">
    <source>
        <dbReference type="Proteomes" id="UP001149165"/>
    </source>
</evidence>
<reference evidence="2" key="2">
    <citation type="journal article" date="2023" name="IMA Fungus">
        <title>Comparative genomic study of the Penicillium genus elucidates a diverse pangenome and 15 lateral gene transfer events.</title>
        <authorList>
            <person name="Petersen C."/>
            <person name="Sorensen T."/>
            <person name="Nielsen M.R."/>
            <person name="Sondergaard T.E."/>
            <person name="Sorensen J.L."/>
            <person name="Fitzpatrick D.A."/>
            <person name="Frisvad J.C."/>
            <person name="Nielsen K.L."/>
        </authorList>
    </citation>
    <scope>NUCLEOTIDE SEQUENCE</scope>
    <source>
        <strain evidence="2">IBT 30069</strain>
    </source>
</reference>
<name>A0A9W9EG36_9EURO</name>
<evidence type="ECO:0000256" key="1">
    <source>
        <dbReference type="SAM" id="SignalP"/>
    </source>
</evidence>
<accession>A0A9W9EG36</accession>
<gene>
    <name evidence="2" type="ORF">N7456_013430</name>
</gene>
<protein>
    <submittedName>
        <fullName evidence="2">Uncharacterized protein</fullName>
    </submittedName>
</protein>
<keyword evidence="3" id="KW-1185">Reference proteome</keyword>
<dbReference type="OrthoDB" id="4280033at2759"/>
<dbReference type="EMBL" id="JAPQKH010000011">
    <property type="protein sequence ID" value="KAJ5081192.1"/>
    <property type="molecule type" value="Genomic_DNA"/>
</dbReference>
<comment type="caution">
    <text evidence="2">The sequence shown here is derived from an EMBL/GenBank/DDBJ whole genome shotgun (WGS) entry which is preliminary data.</text>
</comment>
<dbReference type="AlphaFoldDB" id="A0A9W9EG36"/>
<dbReference type="Proteomes" id="UP001149165">
    <property type="component" value="Unassembled WGS sequence"/>
</dbReference>
<organism evidence="2 3">
    <name type="scientific">Penicillium angulare</name>
    <dbReference type="NCBI Taxonomy" id="116970"/>
    <lineage>
        <taxon>Eukaryota</taxon>
        <taxon>Fungi</taxon>
        <taxon>Dikarya</taxon>
        <taxon>Ascomycota</taxon>
        <taxon>Pezizomycotina</taxon>
        <taxon>Eurotiomycetes</taxon>
        <taxon>Eurotiomycetidae</taxon>
        <taxon>Eurotiales</taxon>
        <taxon>Aspergillaceae</taxon>
        <taxon>Penicillium</taxon>
    </lineage>
</organism>